<feature type="chain" id="PRO_5042111250" description="PAR1 protein" evidence="1">
    <location>
        <begin position="24"/>
        <end position="180"/>
    </location>
</feature>
<keyword evidence="3" id="KW-1185">Reference proteome</keyword>
<dbReference type="Proteomes" id="UP001279734">
    <property type="component" value="Unassembled WGS sequence"/>
</dbReference>
<dbReference type="InterPro" id="IPR009489">
    <property type="entry name" value="PAR1"/>
</dbReference>
<dbReference type="PANTHER" id="PTHR33649">
    <property type="entry name" value="PAR1 PROTEIN"/>
    <property type="match status" value="1"/>
</dbReference>
<organism evidence="2 3">
    <name type="scientific">Nepenthes gracilis</name>
    <name type="common">Slender pitcher plant</name>
    <dbReference type="NCBI Taxonomy" id="150966"/>
    <lineage>
        <taxon>Eukaryota</taxon>
        <taxon>Viridiplantae</taxon>
        <taxon>Streptophyta</taxon>
        <taxon>Embryophyta</taxon>
        <taxon>Tracheophyta</taxon>
        <taxon>Spermatophyta</taxon>
        <taxon>Magnoliopsida</taxon>
        <taxon>eudicotyledons</taxon>
        <taxon>Gunneridae</taxon>
        <taxon>Pentapetalae</taxon>
        <taxon>Caryophyllales</taxon>
        <taxon>Nepenthaceae</taxon>
        <taxon>Nepenthes</taxon>
    </lineage>
</organism>
<evidence type="ECO:0000313" key="3">
    <source>
        <dbReference type="Proteomes" id="UP001279734"/>
    </source>
</evidence>
<dbReference type="EMBL" id="BSYO01000037">
    <property type="protein sequence ID" value="GMH30042.1"/>
    <property type="molecule type" value="Genomic_DNA"/>
</dbReference>
<evidence type="ECO:0008006" key="4">
    <source>
        <dbReference type="Google" id="ProtNLM"/>
    </source>
</evidence>
<reference evidence="2" key="1">
    <citation type="submission" date="2023-05" db="EMBL/GenBank/DDBJ databases">
        <title>Nepenthes gracilis genome sequencing.</title>
        <authorList>
            <person name="Fukushima K."/>
        </authorList>
    </citation>
    <scope>NUCLEOTIDE SEQUENCE</scope>
    <source>
        <strain evidence="2">SING2019-196</strain>
    </source>
</reference>
<name>A0AAD3Y572_NEPGR</name>
<proteinExistence type="predicted"/>
<keyword evidence="1" id="KW-0732">Signal</keyword>
<feature type="signal peptide" evidence="1">
    <location>
        <begin position="1"/>
        <end position="23"/>
    </location>
</feature>
<dbReference type="PANTHER" id="PTHR33649:SF4">
    <property type="entry name" value="PAR1 PROTEIN"/>
    <property type="match status" value="1"/>
</dbReference>
<evidence type="ECO:0000313" key="2">
    <source>
        <dbReference type="EMBL" id="GMH30042.1"/>
    </source>
</evidence>
<dbReference type="AlphaFoldDB" id="A0AAD3Y572"/>
<comment type="caution">
    <text evidence="2">The sequence shown here is derived from an EMBL/GenBank/DDBJ whole genome shotgun (WGS) entry which is preliminary data.</text>
</comment>
<accession>A0AAD3Y572</accession>
<gene>
    <name evidence="2" type="ORF">Nepgr_031885</name>
</gene>
<protein>
    <recommendedName>
        <fullName evidence="4">PAR1 protein</fullName>
    </recommendedName>
</protein>
<evidence type="ECO:0000256" key="1">
    <source>
        <dbReference type="SAM" id="SignalP"/>
    </source>
</evidence>
<sequence>MALSFKLGLLFIASSLFVQATLGELLCEDLPNNVCAFAIASSGKRCVLENSVDKEGKTEYQCKTSEEVVERMSAYIETDGCVKACGVNRDMVGISSDGLLDSRFIAKLCSPSCSQNCPNIIDLYFNLAAGEGVFLPDLCEKHRRSPRRAMVEFLSSGAAPAPVFGQSLSAHEPAAAPASI</sequence>
<dbReference type="Pfam" id="PF06521">
    <property type="entry name" value="PAR1"/>
    <property type="match status" value="1"/>
</dbReference>